<evidence type="ECO:0000256" key="6">
    <source>
        <dbReference type="SAM" id="MobiDB-lite"/>
    </source>
</evidence>
<dbReference type="SUPFAM" id="SSF52091">
    <property type="entry name" value="SpoIIaa-like"/>
    <property type="match status" value="1"/>
</dbReference>
<dbReference type="InterPro" id="IPR012292">
    <property type="entry name" value="Globin/Proto"/>
</dbReference>
<evidence type="ECO:0008006" key="11">
    <source>
        <dbReference type="Google" id="ProtNLM"/>
    </source>
</evidence>
<comment type="caution">
    <text evidence="9">The sequence shown here is derived from an EMBL/GenBank/DDBJ whole genome shotgun (WGS) entry which is preliminary data.</text>
</comment>
<dbReference type="InterPro" id="IPR058548">
    <property type="entry name" value="MlaB-like_STAS"/>
</dbReference>
<dbReference type="EMBL" id="QFXC01000007">
    <property type="protein sequence ID" value="RDH84681.1"/>
    <property type="molecule type" value="Genomic_DNA"/>
</dbReference>
<evidence type="ECO:0000256" key="5">
    <source>
        <dbReference type="RuleBase" id="RU000356"/>
    </source>
</evidence>
<evidence type="ECO:0000256" key="1">
    <source>
        <dbReference type="ARBA" id="ARBA00022617"/>
    </source>
</evidence>
<dbReference type="Pfam" id="PF00042">
    <property type="entry name" value="Globin"/>
    <property type="match status" value="1"/>
</dbReference>
<evidence type="ECO:0000256" key="4">
    <source>
        <dbReference type="ARBA" id="ARBA00023004"/>
    </source>
</evidence>
<feature type="compositionally biased region" description="Basic and acidic residues" evidence="6">
    <location>
        <begin position="21"/>
        <end position="32"/>
    </location>
</feature>
<dbReference type="PROSITE" id="PS01033">
    <property type="entry name" value="GLOBIN"/>
    <property type="match status" value="1"/>
</dbReference>
<dbReference type="PANTHER" id="PTHR43396">
    <property type="entry name" value="FLAVOHEMOPROTEIN"/>
    <property type="match status" value="1"/>
</dbReference>
<dbReference type="InterPro" id="IPR000971">
    <property type="entry name" value="Globin"/>
</dbReference>
<evidence type="ECO:0000256" key="2">
    <source>
        <dbReference type="ARBA" id="ARBA00022621"/>
    </source>
</evidence>
<organism evidence="9 10">
    <name type="scientific">endosymbiont of Galathealinum brachiosum</name>
    <dbReference type="NCBI Taxonomy" id="2200906"/>
    <lineage>
        <taxon>Bacteria</taxon>
        <taxon>Pseudomonadati</taxon>
        <taxon>Pseudomonadota</taxon>
        <taxon>Gammaproteobacteria</taxon>
        <taxon>sulfur-oxidizing symbionts</taxon>
    </lineage>
</organism>
<dbReference type="InterPro" id="IPR009050">
    <property type="entry name" value="Globin-like_sf"/>
</dbReference>
<dbReference type="SUPFAM" id="SSF46458">
    <property type="entry name" value="Globin-like"/>
    <property type="match status" value="1"/>
</dbReference>
<dbReference type="GO" id="GO:0019825">
    <property type="term" value="F:oxygen binding"/>
    <property type="evidence" value="ECO:0007669"/>
    <property type="project" value="InterPro"/>
</dbReference>
<dbReference type="PROSITE" id="PS50801">
    <property type="entry name" value="STAS"/>
    <property type="match status" value="1"/>
</dbReference>
<dbReference type="Gene3D" id="1.10.490.10">
    <property type="entry name" value="Globins"/>
    <property type="match status" value="1"/>
</dbReference>
<dbReference type="GO" id="GO:0046872">
    <property type="term" value="F:metal ion binding"/>
    <property type="evidence" value="ECO:0007669"/>
    <property type="project" value="UniProtKB-KW"/>
</dbReference>
<sequence>MAREKKSMIGFDPLAWLDDSSDSKSAPEDNKETPAAAKKKPAEKQKKDTANMIMVLGHSIDETALLKGYGLATDVLEETVVDFYDELFTRYPAVKPLFENTEEKAQAGKLAAALKLLVDNLHNEDALKATLTVMGERHQGYGALPDHYPVVAELLIASFKKIIGRSWTKAISAAWMELLVAGAETMCAAYKDEIVEVESVEPEIQETESVETLVDSGHPVLHLNSIQDISKSQALKHDMLALINDNDEIDIHASEVERIDGSALQLLCALFNYAHQNNLVINWINPSDILKESAQILGMQQILELQ</sequence>
<keyword evidence="10" id="KW-1185">Reference proteome</keyword>
<keyword evidence="2 5" id="KW-0561">Oxygen transport</keyword>
<protein>
    <recommendedName>
        <fullName evidence="11">Globin family profile domain-containing protein</fullName>
    </recommendedName>
</protein>
<keyword evidence="4" id="KW-0408">Iron</keyword>
<dbReference type="GO" id="GO:0071500">
    <property type="term" value="P:cellular response to nitrosative stress"/>
    <property type="evidence" value="ECO:0007669"/>
    <property type="project" value="TreeGrafter"/>
</dbReference>
<dbReference type="GO" id="GO:0005344">
    <property type="term" value="F:oxygen carrier activity"/>
    <property type="evidence" value="ECO:0007669"/>
    <property type="project" value="UniProtKB-KW"/>
</dbReference>
<dbReference type="GO" id="GO:0071949">
    <property type="term" value="F:FAD binding"/>
    <property type="evidence" value="ECO:0007669"/>
    <property type="project" value="TreeGrafter"/>
</dbReference>
<evidence type="ECO:0000259" key="7">
    <source>
        <dbReference type="PROSITE" id="PS01033"/>
    </source>
</evidence>
<dbReference type="Pfam" id="PF13466">
    <property type="entry name" value="STAS_2"/>
    <property type="match status" value="1"/>
</dbReference>
<evidence type="ECO:0000313" key="10">
    <source>
        <dbReference type="Proteomes" id="UP000254266"/>
    </source>
</evidence>
<comment type="similarity">
    <text evidence="5">Belongs to the globin family.</text>
</comment>
<proteinExistence type="inferred from homology"/>
<dbReference type="PANTHER" id="PTHR43396:SF3">
    <property type="entry name" value="FLAVOHEMOPROTEIN"/>
    <property type="match status" value="1"/>
</dbReference>
<dbReference type="GO" id="GO:0020037">
    <property type="term" value="F:heme binding"/>
    <property type="evidence" value="ECO:0007669"/>
    <property type="project" value="InterPro"/>
</dbReference>
<reference evidence="9 10" key="1">
    <citation type="journal article" date="2018" name="ISME J.">
        <title>Endosymbiont genomes yield clues of tubeworm success.</title>
        <authorList>
            <person name="Li Y."/>
            <person name="Liles M.R."/>
            <person name="Halanych K.M."/>
        </authorList>
    </citation>
    <scope>NUCLEOTIDE SEQUENCE [LARGE SCALE GENOMIC DNA]</scope>
    <source>
        <strain evidence="9">A1464</strain>
    </source>
</reference>
<evidence type="ECO:0000259" key="8">
    <source>
        <dbReference type="PROSITE" id="PS50801"/>
    </source>
</evidence>
<dbReference type="InterPro" id="IPR036513">
    <property type="entry name" value="STAS_dom_sf"/>
</dbReference>
<keyword evidence="3" id="KW-0479">Metal-binding</keyword>
<evidence type="ECO:0000313" key="9">
    <source>
        <dbReference type="EMBL" id="RDH84681.1"/>
    </source>
</evidence>
<dbReference type="GO" id="GO:0046210">
    <property type="term" value="P:nitric oxide catabolic process"/>
    <property type="evidence" value="ECO:0007669"/>
    <property type="project" value="TreeGrafter"/>
</dbReference>
<keyword evidence="1 5" id="KW-0349">Heme</keyword>
<name>A0A370DIG9_9GAMM</name>
<feature type="domain" description="STAS" evidence="8">
    <location>
        <begin position="208"/>
        <end position="306"/>
    </location>
</feature>
<keyword evidence="5" id="KW-0813">Transport</keyword>
<dbReference type="Proteomes" id="UP000254266">
    <property type="component" value="Unassembled WGS sequence"/>
</dbReference>
<gene>
    <name evidence="9" type="ORF">DIZ80_04230</name>
</gene>
<accession>A0A370DIG9</accession>
<dbReference type="Gene3D" id="3.30.750.24">
    <property type="entry name" value="STAS domain"/>
    <property type="match status" value="1"/>
</dbReference>
<dbReference type="InterPro" id="IPR002645">
    <property type="entry name" value="STAS_dom"/>
</dbReference>
<feature type="region of interest" description="Disordered" evidence="6">
    <location>
        <begin position="1"/>
        <end position="46"/>
    </location>
</feature>
<feature type="domain" description="Globin" evidence="7">
    <location>
        <begin position="55"/>
        <end position="191"/>
    </location>
</feature>
<dbReference type="AlphaFoldDB" id="A0A370DIG9"/>
<evidence type="ECO:0000256" key="3">
    <source>
        <dbReference type="ARBA" id="ARBA00022723"/>
    </source>
</evidence>
<dbReference type="GO" id="GO:0008941">
    <property type="term" value="F:nitric oxide dioxygenase NAD(P)H activity"/>
    <property type="evidence" value="ECO:0007669"/>
    <property type="project" value="TreeGrafter"/>
</dbReference>